<evidence type="ECO:0000256" key="6">
    <source>
        <dbReference type="ARBA" id="ARBA00022723"/>
    </source>
</evidence>
<organism evidence="14">
    <name type="scientific">marine sediment metagenome</name>
    <dbReference type="NCBI Taxonomy" id="412755"/>
    <lineage>
        <taxon>unclassified sequences</taxon>
        <taxon>metagenomes</taxon>
        <taxon>ecological metagenomes</taxon>
    </lineage>
</organism>
<keyword evidence="9" id="KW-0464">Manganese</keyword>
<evidence type="ECO:0000256" key="3">
    <source>
        <dbReference type="ARBA" id="ARBA00005094"/>
    </source>
</evidence>
<dbReference type="UniPathway" id="UPA00056">
    <property type="reaction ID" value="UER00092"/>
</dbReference>
<dbReference type="GO" id="GO:0030145">
    <property type="term" value="F:manganese ion binding"/>
    <property type="evidence" value="ECO:0007669"/>
    <property type="project" value="TreeGrafter"/>
</dbReference>
<keyword evidence="6" id="KW-0479">Metal-binding</keyword>
<feature type="non-terminal residue" evidence="14">
    <location>
        <position position="1"/>
    </location>
</feature>
<dbReference type="InterPro" id="IPR003821">
    <property type="entry name" value="DXP_reductoisomerase"/>
</dbReference>
<evidence type="ECO:0000256" key="10">
    <source>
        <dbReference type="ARBA" id="ARBA00023229"/>
    </source>
</evidence>
<dbReference type="PANTHER" id="PTHR30525">
    <property type="entry name" value="1-DEOXY-D-XYLULOSE 5-PHOSPHATE REDUCTOISOMERASE"/>
    <property type="match status" value="1"/>
</dbReference>
<dbReference type="SUPFAM" id="SSF55347">
    <property type="entry name" value="Glyceraldehyde-3-phosphate dehydrogenase-like, C-terminal domain"/>
    <property type="match status" value="1"/>
</dbReference>
<dbReference type="InterPro" id="IPR036291">
    <property type="entry name" value="NAD(P)-bd_dom_sf"/>
</dbReference>
<feature type="domain" description="1-deoxy-D-xylulose 5-phosphate reductoisomerase N-terminal" evidence="12">
    <location>
        <begin position="3"/>
        <end position="98"/>
    </location>
</feature>
<dbReference type="AlphaFoldDB" id="X1R529"/>
<dbReference type="Pfam" id="PF08436">
    <property type="entry name" value="DXP_redisom_C"/>
    <property type="match status" value="1"/>
</dbReference>
<dbReference type="InterPro" id="IPR013644">
    <property type="entry name" value="DXP_reductoisomerase_C"/>
</dbReference>
<evidence type="ECO:0000256" key="8">
    <source>
        <dbReference type="ARBA" id="ARBA00023002"/>
    </source>
</evidence>
<keyword evidence="8" id="KW-0560">Oxidoreductase</keyword>
<dbReference type="Pfam" id="PF02670">
    <property type="entry name" value="DXP_reductoisom"/>
    <property type="match status" value="1"/>
</dbReference>
<comment type="cofactor">
    <cofactor evidence="1">
        <name>Mn(2+)</name>
        <dbReference type="ChEBI" id="CHEBI:29035"/>
    </cofactor>
</comment>
<dbReference type="EC" id="1.1.1.267" evidence="5"/>
<evidence type="ECO:0000256" key="5">
    <source>
        <dbReference type="ARBA" id="ARBA00012366"/>
    </source>
</evidence>
<comment type="catalytic activity">
    <reaction evidence="11">
        <text>2-C-methyl-D-erythritol 4-phosphate + NADP(+) = 1-deoxy-D-xylulose 5-phosphate + NADPH + H(+)</text>
        <dbReference type="Rhea" id="RHEA:13717"/>
        <dbReference type="ChEBI" id="CHEBI:15378"/>
        <dbReference type="ChEBI" id="CHEBI:57783"/>
        <dbReference type="ChEBI" id="CHEBI:57792"/>
        <dbReference type="ChEBI" id="CHEBI:58262"/>
        <dbReference type="ChEBI" id="CHEBI:58349"/>
        <dbReference type="EC" id="1.1.1.267"/>
    </reaction>
    <physiologicalReaction direction="right-to-left" evidence="11">
        <dbReference type="Rhea" id="RHEA:13719"/>
    </physiologicalReaction>
</comment>
<evidence type="ECO:0000313" key="14">
    <source>
        <dbReference type="EMBL" id="GAI58230.1"/>
    </source>
</evidence>
<sequence>ALPHRLSVIGLAAGRNTDLLAKQINQFHPRFVHSQDKKAHLTSAEYESLSLEEMASHPEVDIVVMATSGKWGLKPTLAAIRAGKRLALANKESLVMAGEIITREAKQSGAQIRPVDSEHSAIWQCLEGETQPARRIILTASGGPFLHYSPTRLTDVTPEQALKHPSWQMGQKVTIDSATLMNKGLEVIEARWLFDMPFDNIKILVHPQSIVHSMVEFDDGSVKAQLGHPDMRLPIQYALTYPE</sequence>
<keyword evidence="7" id="KW-0521">NADP</keyword>
<reference evidence="14" key="1">
    <citation type="journal article" date="2014" name="Front. Microbiol.">
        <title>High frequency of phylogenetically diverse reductive dehalogenase-homologous genes in deep subseafloor sedimentary metagenomes.</title>
        <authorList>
            <person name="Kawai M."/>
            <person name="Futagami T."/>
            <person name="Toyoda A."/>
            <person name="Takaki Y."/>
            <person name="Nishi S."/>
            <person name="Hori S."/>
            <person name="Arai W."/>
            <person name="Tsubouchi T."/>
            <person name="Morono Y."/>
            <person name="Uchiyama I."/>
            <person name="Ito T."/>
            <person name="Fujiyama A."/>
            <person name="Inagaki F."/>
            <person name="Takami H."/>
        </authorList>
    </citation>
    <scope>NUCLEOTIDE SEQUENCE</scope>
    <source>
        <strain evidence="14">Expedition CK06-06</strain>
    </source>
</reference>
<evidence type="ECO:0000259" key="12">
    <source>
        <dbReference type="Pfam" id="PF02670"/>
    </source>
</evidence>
<evidence type="ECO:0000256" key="1">
    <source>
        <dbReference type="ARBA" id="ARBA00001936"/>
    </source>
</evidence>
<feature type="domain" description="1-deoxy-D-xylulose 5-phosphate reductoisomerase C-terminal" evidence="13">
    <location>
        <begin position="112"/>
        <end position="194"/>
    </location>
</feature>
<evidence type="ECO:0000256" key="7">
    <source>
        <dbReference type="ARBA" id="ARBA00022857"/>
    </source>
</evidence>
<dbReference type="PANTHER" id="PTHR30525:SF0">
    <property type="entry name" value="1-DEOXY-D-XYLULOSE 5-PHOSPHATE REDUCTOISOMERASE, CHLOROPLASTIC"/>
    <property type="match status" value="1"/>
</dbReference>
<dbReference type="SUPFAM" id="SSF51735">
    <property type="entry name" value="NAD(P)-binding Rossmann-fold domains"/>
    <property type="match status" value="1"/>
</dbReference>
<dbReference type="InterPro" id="IPR013512">
    <property type="entry name" value="DXP_reductoisomerase_N"/>
</dbReference>
<gene>
    <name evidence="14" type="ORF">S06H3_53753</name>
</gene>
<keyword evidence="10" id="KW-0414">Isoprene biosynthesis</keyword>
<evidence type="ECO:0000256" key="11">
    <source>
        <dbReference type="ARBA" id="ARBA00048543"/>
    </source>
</evidence>
<dbReference type="Gene3D" id="3.40.50.720">
    <property type="entry name" value="NAD(P)-binding Rossmann-like Domain"/>
    <property type="match status" value="1"/>
</dbReference>
<comment type="similarity">
    <text evidence="4">Belongs to the DXR family.</text>
</comment>
<dbReference type="GO" id="GO:0030604">
    <property type="term" value="F:1-deoxy-D-xylulose-5-phosphate reductoisomerase activity"/>
    <property type="evidence" value="ECO:0007669"/>
    <property type="project" value="UniProtKB-EC"/>
</dbReference>
<feature type="non-terminal residue" evidence="14">
    <location>
        <position position="243"/>
    </location>
</feature>
<protein>
    <recommendedName>
        <fullName evidence="5">1-deoxy-D-xylulose-5-phosphate reductoisomerase</fullName>
        <ecNumber evidence="5">1.1.1.267</ecNumber>
    </recommendedName>
</protein>
<comment type="cofactor">
    <cofactor evidence="2">
        <name>Mg(2+)</name>
        <dbReference type="ChEBI" id="CHEBI:18420"/>
    </cofactor>
</comment>
<name>X1R529_9ZZZZ</name>
<evidence type="ECO:0000256" key="2">
    <source>
        <dbReference type="ARBA" id="ARBA00001946"/>
    </source>
</evidence>
<evidence type="ECO:0000256" key="4">
    <source>
        <dbReference type="ARBA" id="ARBA00006825"/>
    </source>
</evidence>
<accession>X1R529</accession>
<dbReference type="EMBL" id="BARV01034304">
    <property type="protein sequence ID" value="GAI58230.1"/>
    <property type="molecule type" value="Genomic_DNA"/>
</dbReference>
<dbReference type="GO" id="GO:0051484">
    <property type="term" value="P:isopentenyl diphosphate biosynthetic process, methylerythritol 4-phosphate pathway involved in terpenoid biosynthetic process"/>
    <property type="evidence" value="ECO:0007669"/>
    <property type="project" value="TreeGrafter"/>
</dbReference>
<comment type="caution">
    <text evidence="14">The sequence shown here is derived from an EMBL/GenBank/DDBJ whole genome shotgun (WGS) entry which is preliminary data.</text>
</comment>
<evidence type="ECO:0000256" key="9">
    <source>
        <dbReference type="ARBA" id="ARBA00023211"/>
    </source>
</evidence>
<comment type="pathway">
    <text evidence="3">Isoprenoid biosynthesis; isopentenyl diphosphate biosynthesis via DXP pathway; isopentenyl diphosphate from 1-deoxy-D-xylulose 5-phosphate: step 1/6.</text>
</comment>
<dbReference type="GO" id="GO:0070402">
    <property type="term" value="F:NADPH binding"/>
    <property type="evidence" value="ECO:0007669"/>
    <property type="project" value="InterPro"/>
</dbReference>
<proteinExistence type="inferred from homology"/>
<evidence type="ECO:0000259" key="13">
    <source>
        <dbReference type="Pfam" id="PF08436"/>
    </source>
</evidence>